<dbReference type="InterPro" id="IPR003607">
    <property type="entry name" value="HD/PDEase_dom"/>
</dbReference>
<dbReference type="CDD" id="cd00077">
    <property type="entry name" value="HDc"/>
    <property type="match status" value="1"/>
</dbReference>
<evidence type="ECO:0000256" key="4">
    <source>
        <dbReference type="ARBA" id="ARBA00022801"/>
    </source>
</evidence>
<dbReference type="Proteomes" id="UP000288669">
    <property type="component" value="Unassembled WGS sequence"/>
</dbReference>
<feature type="domain" description="HD/PDEase" evidence="7">
    <location>
        <begin position="29"/>
        <end position="156"/>
    </location>
</feature>
<dbReference type="InterPro" id="IPR006674">
    <property type="entry name" value="HD_domain"/>
</dbReference>
<dbReference type="EC" id="3.6.1.41" evidence="1"/>
<dbReference type="Gene3D" id="1.10.3210.10">
    <property type="entry name" value="Hypothetical protein af1432"/>
    <property type="match status" value="1"/>
</dbReference>
<dbReference type="EMBL" id="NGJZ01000001">
    <property type="protein sequence ID" value="RSU08262.1"/>
    <property type="molecule type" value="Genomic_DNA"/>
</dbReference>
<evidence type="ECO:0000256" key="2">
    <source>
        <dbReference type="ARBA" id="ARBA00022723"/>
    </source>
</evidence>
<evidence type="ECO:0000259" key="7">
    <source>
        <dbReference type="SMART" id="SM00471"/>
    </source>
</evidence>
<comment type="catalytic activity">
    <reaction evidence="6">
        <text>P(1),P(4)-bis(5'-adenosyl) tetraphosphate + H2O = 2 ADP + 2 H(+)</text>
        <dbReference type="Rhea" id="RHEA:24252"/>
        <dbReference type="ChEBI" id="CHEBI:15377"/>
        <dbReference type="ChEBI" id="CHEBI:15378"/>
        <dbReference type="ChEBI" id="CHEBI:58141"/>
        <dbReference type="ChEBI" id="CHEBI:456216"/>
        <dbReference type="EC" id="3.6.1.41"/>
    </reaction>
</comment>
<comment type="caution">
    <text evidence="8">The sequence shown here is derived from an EMBL/GenBank/DDBJ whole genome shotgun (WGS) entry which is preliminary data.</text>
</comment>
<evidence type="ECO:0000256" key="5">
    <source>
        <dbReference type="ARBA" id="ARBA00023004"/>
    </source>
</evidence>
<dbReference type="GO" id="GO:0046872">
    <property type="term" value="F:metal ion binding"/>
    <property type="evidence" value="ECO:0007669"/>
    <property type="project" value="UniProtKB-KW"/>
</dbReference>
<keyword evidence="4" id="KW-0378">Hydrolase</keyword>
<keyword evidence="3" id="KW-0547">Nucleotide-binding</keyword>
<reference evidence="8 9" key="1">
    <citation type="submission" date="2017-05" db="EMBL/GenBank/DDBJ databases">
        <title>Vagococcus spp. assemblies.</title>
        <authorList>
            <person name="Gulvik C.A."/>
        </authorList>
    </citation>
    <scope>NUCLEOTIDE SEQUENCE [LARGE SCALE GENOMIC DNA]</scope>
    <source>
        <strain evidence="8 9">DSM 24756</strain>
    </source>
</reference>
<keyword evidence="5" id="KW-0408">Iron</keyword>
<dbReference type="SUPFAM" id="SSF109604">
    <property type="entry name" value="HD-domain/PDEase-like"/>
    <property type="match status" value="1"/>
</dbReference>
<dbReference type="Pfam" id="PF01966">
    <property type="entry name" value="HD"/>
    <property type="match status" value="1"/>
</dbReference>
<dbReference type="PANTHER" id="PTHR35795">
    <property type="entry name" value="SLR1885 PROTEIN"/>
    <property type="match status" value="1"/>
</dbReference>
<dbReference type="OrthoDB" id="9782134at2"/>
<evidence type="ECO:0000313" key="9">
    <source>
        <dbReference type="Proteomes" id="UP000288669"/>
    </source>
</evidence>
<dbReference type="InterPro" id="IPR051094">
    <property type="entry name" value="Diverse_Catalytic_Enzymes"/>
</dbReference>
<evidence type="ECO:0000313" key="8">
    <source>
        <dbReference type="EMBL" id="RSU08262.1"/>
    </source>
</evidence>
<evidence type="ECO:0000256" key="1">
    <source>
        <dbReference type="ARBA" id="ARBA00012506"/>
    </source>
</evidence>
<dbReference type="InterPro" id="IPR005249">
    <property type="entry name" value="YqeK"/>
</dbReference>
<dbReference type="PANTHER" id="PTHR35795:SF1">
    <property type="entry name" value="BIS(5'-NUCLEOSYL)-TETRAPHOSPHATASE, SYMMETRICAL"/>
    <property type="match status" value="1"/>
</dbReference>
<dbReference type="NCBIfam" id="TIGR00488">
    <property type="entry name" value="bis(5'-nucleosyl)-tetraphosphatase (symmetrical) YqeK"/>
    <property type="match status" value="1"/>
</dbReference>
<keyword evidence="2" id="KW-0479">Metal-binding</keyword>
<name>A0A430AJH3_9ENTE</name>
<dbReference type="GO" id="GO:0000166">
    <property type="term" value="F:nucleotide binding"/>
    <property type="evidence" value="ECO:0007669"/>
    <property type="project" value="UniProtKB-KW"/>
</dbReference>
<dbReference type="RefSeq" id="WP_126822695.1">
    <property type="nucleotide sequence ID" value="NZ_JBHLWU010000001.1"/>
</dbReference>
<dbReference type="SMART" id="SM00471">
    <property type="entry name" value="HDc"/>
    <property type="match status" value="1"/>
</dbReference>
<dbReference type="AlphaFoldDB" id="A0A430AJH3"/>
<evidence type="ECO:0000256" key="3">
    <source>
        <dbReference type="ARBA" id="ARBA00022741"/>
    </source>
</evidence>
<keyword evidence="9" id="KW-1185">Reference proteome</keyword>
<dbReference type="GO" id="GO:0008803">
    <property type="term" value="F:bis(5'-nucleosyl)-tetraphosphatase (symmetrical) activity"/>
    <property type="evidence" value="ECO:0007669"/>
    <property type="project" value="UniProtKB-EC"/>
</dbReference>
<sequence>MNNKNQVIYSGSYTFYNREMLMEKIQMRMSEKRFLHVLRVEEMAVGLAAKYDVSVEKASIAALAHDYAKERPDEEMAEIILAEDFDKALLPYGNPIWHGIVGAYLVEKELGIHDLEILQAIRLHTTGAKNMTPLDKVIYVADYVETGRHFPGVETARALALTDLDQAVGYEAKHTLLHLIESNAKVFPKSLETYNQWAANN</sequence>
<protein>
    <recommendedName>
        <fullName evidence="1">bis(5'-nucleosyl)-tetraphosphatase (symmetrical)</fullName>
        <ecNumber evidence="1">3.6.1.41</ecNumber>
    </recommendedName>
</protein>
<proteinExistence type="predicted"/>
<evidence type="ECO:0000256" key="6">
    <source>
        <dbReference type="ARBA" id="ARBA00049417"/>
    </source>
</evidence>
<gene>
    <name evidence="8" type="ORF">CBF30_03200</name>
</gene>
<accession>A0A430AJH3</accession>
<organism evidence="8 9">
    <name type="scientific">Vagococcus entomophilus</name>
    <dbReference type="NCBI Taxonomy" id="1160095"/>
    <lineage>
        <taxon>Bacteria</taxon>
        <taxon>Bacillati</taxon>
        <taxon>Bacillota</taxon>
        <taxon>Bacilli</taxon>
        <taxon>Lactobacillales</taxon>
        <taxon>Enterococcaceae</taxon>
        <taxon>Vagococcus</taxon>
    </lineage>
</organism>